<feature type="transmembrane region" description="Helical" evidence="1">
    <location>
        <begin position="51"/>
        <end position="72"/>
    </location>
</feature>
<dbReference type="EMBL" id="LAZR01003569">
    <property type="protein sequence ID" value="KKN16927.1"/>
    <property type="molecule type" value="Genomic_DNA"/>
</dbReference>
<proteinExistence type="predicted"/>
<dbReference type="AlphaFoldDB" id="A0A0F9NXV8"/>
<keyword evidence="1" id="KW-0812">Transmembrane</keyword>
<protein>
    <submittedName>
        <fullName evidence="2">Uncharacterized protein</fullName>
    </submittedName>
</protein>
<accession>A0A0F9NXV8</accession>
<comment type="caution">
    <text evidence="2">The sequence shown here is derived from an EMBL/GenBank/DDBJ whole genome shotgun (WGS) entry which is preliminary data.</text>
</comment>
<gene>
    <name evidence="2" type="ORF">LCGC14_0970850</name>
</gene>
<evidence type="ECO:0000313" key="2">
    <source>
        <dbReference type="EMBL" id="KKN16927.1"/>
    </source>
</evidence>
<feature type="transmembrane region" description="Helical" evidence="1">
    <location>
        <begin position="6"/>
        <end position="30"/>
    </location>
</feature>
<evidence type="ECO:0000256" key="1">
    <source>
        <dbReference type="SAM" id="Phobius"/>
    </source>
</evidence>
<reference evidence="2" key="1">
    <citation type="journal article" date="2015" name="Nature">
        <title>Complex archaea that bridge the gap between prokaryotes and eukaryotes.</title>
        <authorList>
            <person name="Spang A."/>
            <person name="Saw J.H."/>
            <person name="Jorgensen S.L."/>
            <person name="Zaremba-Niedzwiedzka K."/>
            <person name="Martijn J."/>
            <person name="Lind A.E."/>
            <person name="van Eijk R."/>
            <person name="Schleper C."/>
            <person name="Guy L."/>
            <person name="Ettema T.J."/>
        </authorList>
    </citation>
    <scope>NUCLEOTIDE SEQUENCE</scope>
</reference>
<name>A0A0F9NXV8_9ZZZZ</name>
<organism evidence="2">
    <name type="scientific">marine sediment metagenome</name>
    <dbReference type="NCBI Taxonomy" id="412755"/>
    <lineage>
        <taxon>unclassified sequences</taxon>
        <taxon>metagenomes</taxon>
        <taxon>ecological metagenomes</taxon>
    </lineage>
</organism>
<keyword evidence="1" id="KW-1133">Transmembrane helix</keyword>
<keyword evidence="1" id="KW-0472">Membrane</keyword>
<sequence>MIELAIIGYIIGLIGVINFMDGLYSLLLYLGKPSWRGAKAQDFRHDHWVRIVRMMLGLLVILLGGILIWLGVRL</sequence>